<accession>A0ABX9FER5</accession>
<sequence length="64" mass="7196">MGIPVLLEAVAVLATFVHPNRIKFTNDNLIDIHGFNLNLTFKTLDISVIELAYLESMHQFLKVG</sequence>
<reference evidence="1 2" key="1">
    <citation type="submission" date="2018-06" db="EMBL/GenBank/DDBJ databases">
        <title>Draft genome sequences of nine Vibrio sp. clinical isolates from across the United States representing the closest known relative of Vibrio cholerae.</title>
        <authorList>
            <person name="Islam M.T."/>
            <person name="Liang K."/>
            <person name="Im M.S."/>
            <person name="Winkjer J."/>
            <person name="Busby S."/>
            <person name="Batra D."/>
            <person name="Rowe L."/>
            <person name="Tarr C.L."/>
            <person name="Boucher Y."/>
        </authorList>
    </citation>
    <scope>NUCLEOTIDE SEQUENCE [LARGE SCALE GENOMIC DNA]</scope>
    <source>
        <strain evidence="1 2">2016V-1111</strain>
    </source>
</reference>
<gene>
    <name evidence="1" type="ORF">DLR69_14455</name>
</gene>
<keyword evidence="2" id="KW-1185">Reference proteome</keyword>
<organism evidence="1 2">
    <name type="scientific">Vibrio paracholerae</name>
    <dbReference type="NCBI Taxonomy" id="650003"/>
    <lineage>
        <taxon>Bacteria</taxon>
        <taxon>Pseudomonadati</taxon>
        <taxon>Pseudomonadota</taxon>
        <taxon>Gammaproteobacteria</taxon>
        <taxon>Vibrionales</taxon>
        <taxon>Vibrionaceae</taxon>
        <taxon>Vibrio</taxon>
    </lineage>
</organism>
<protein>
    <submittedName>
        <fullName evidence="1">Uncharacterized protein</fullName>
    </submittedName>
</protein>
<evidence type="ECO:0000313" key="1">
    <source>
        <dbReference type="EMBL" id="RBM52812.1"/>
    </source>
</evidence>
<name>A0ABX9FER5_9VIBR</name>
<dbReference type="EMBL" id="QKKR01000029">
    <property type="protein sequence ID" value="RBM52812.1"/>
    <property type="molecule type" value="Genomic_DNA"/>
</dbReference>
<comment type="caution">
    <text evidence="1">The sequence shown here is derived from an EMBL/GenBank/DDBJ whole genome shotgun (WGS) entry which is preliminary data.</text>
</comment>
<dbReference type="Proteomes" id="UP000252488">
    <property type="component" value="Unassembled WGS sequence"/>
</dbReference>
<proteinExistence type="predicted"/>
<evidence type="ECO:0000313" key="2">
    <source>
        <dbReference type="Proteomes" id="UP000252488"/>
    </source>
</evidence>